<organism evidence="2 3">
    <name type="scientific">Chaetomium fimeti</name>
    <dbReference type="NCBI Taxonomy" id="1854472"/>
    <lineage>
        <taxon>Eukaryota</taxon>
        <taxon>Fungi</taxon>
        <taxon>Dikarya</taxon>
        <taxon>Ascomycota</taxon>
        <taxon>Pezizomycotina</taxon>
        <taxon>Sordariomycetes</taxon>
        <taxon>Sordariomycetidae</taxon>
        <taxon>Sordariales</taxon>
        <taxon>Chaetomiaceae</taxon>
        <taxon>Chaetomium</taxon>
    </lineage>
</organism>
<proteinExistence type="predicted"/>
<feature type="compositionally biased region" description="Basic and acidic residues" evidence="1">
    <location>
        <begin position="1"/>
        <end position="10"/>
    </location>
</feature>
<keyword evidence="3" id="KW-1185">Reference proteome</keyword>
<feature type="region of interest" description="Disordered" evidence="1">
    <location>
        <begin position="1"/>
        <end position="101"/>
    </location>
</feature>
<evidence type="ECO:0000313" key="3">
    <source>
        <dbReference type="Proteomes" id="UP001278766"/>
    </source>
</evidence>
<feature type="compositionally biased region" description="Low complexity" evidence="1">
    <location>
        <begin position="25"/>
        <end position="35"/>
    </location>
</feature>
<gene>
    <name evidence="2" type="ORF">B0H64DRAFT_435584</name>
</gene>
<feature type="region of interest" description="Disordered" evidence="1">
    <location>
        <begin position="230"/>
        <end position="267"/>
    </location>
</feature>
<name>A0AAE0LNM4_9PEZI</name>
<comment type="caution">
    <text evidence="2">The sequence shown here is derived from an EMBL/GenBank/DDBJ whole genome shotgun (WGS) entry which is preliminary data.</text>
</comment>
<feature type="compositionally biased region" description="Pro residues" evidence="1">
    <location>
        <begin position="77"/>
        <end position="86"/>
    </location>
</feature>
<accession>A0AAE0LNM4</accession>
<dbReference type="EMBL" id="JAUEPN010000008">
    <property type="protein sequence ID" value="KAK3291828.1"/>
    <property type="molecule type" value="Genomic_DNA"/>
</dbReference>
<feature type="compositionally biased region" description="Low complexity" evidence="1">
    <location>
        <begin position="230"/>
        <end position="240"/>
    </location>
</feature>
<evidence type="ECO:0000256" key="1">
    <source>
        <dbReference type="SAM" id="MobiDB-lite"/>
    </source>
</evidence>
<dbReference type="Proteomes" id="UP001278766">
    <property type="component" value="Unassembled WGS sequence"/>
</dbReference>
<dbReference type="AlphaFoldDB" id="A0AAE0LNM4"/>
<feature type="compositionally biased region" description="Polar residues" evidence="1">
    <location>
        <begin position="244"/>
        <end position="256"/>
    </location>
</feature>
<dbReference type="GeneID" id="87843093"/>
<protein>
    <submittedName>
        <fullName evidence="2">Uncharacterized protein</fullName>
    </submittedName>
</protein>
<evidence type="ECO:0000313" key="2">
    <source>
        <dbReference type="EMBL" id="KAK3291828.1"/>
    </source>
</evidence>
<reference evidence="2" key="2">
    <citation type="submission" date="2023-06" db="EMBL/GenBank/DDBJ databases">
        <authorList>
            <consortium name="Lawrence Berkeley National Laboratory"/>
            <person name="Haridas S."/>
            <person name="Hensen N."/>
            <person name="Bonometti L."/>
            <person name="Westerberg I."/>
            <person name="Brannstrom I.O."/>
            <person name="Guillou S."/>
            <person name="Cros-Aarteil S."/>
            <person name="Calhoun S."/>
            <person name="Kuo A."/>
            <person name="Mondo S."/>
            <person name="Pangilinan J."/>
            <person name="Riley R."/>
            <person name="Labutti K."/>
            <person name="Andreopoulos B."/>
            <person name="Lipzen A."/>
            <person name="Chen C."/>
            <person name="Yanf M."/>
            <person name="Daum C."/>
            <person name="Ng V."/>
            <person name="Clum A."/>
            <person name="Steindorff A."/>
            <person name="Ohm R."/>
            <person name="Martin F."/>
            <person name="Silar P."/>
            <person name="Natvig D."/>
            <person name="Lalanne C."/>
            <person name="Gautier V."/>
            <person name="Ament-Velasquez S.L."/>
            <person name="Kruys A."/>
            <person name="Hutchinson M.I."/>
            <person name="Powell A.J."/>
            <person name="Barry K."/>
            <person name="Miller A.N."/>
            <person name="Grigoriev I.V."/>
            <person name="Debuchy R."/>
            <person name="Gladieux P."/>
            <person name="Thoren M.H."/>
            <person name="Johannesson H."/>
        </authorList>
    </citation>
    <scope>NUCLEOTIDE SEQUENCE</scope>
    <source>
        <strain evidence="2">CBS 168.71</strain>
    </source>
</reference>
<feature type="region of interest" description="Disordered" evidence="1">
    <location>
        <begin position="297"/>
        <end position="331"/>
    </location>
</feature>
<reference evidence="2" key="1">
    <citation type="journal article" date="2023" name="Mol. Phylogenet. Evol.">
        <title>Genome-scale phylogeny and comparative genomics of the fungal order Sordariales.</title>
        <authorList>
            <person name="Hensen N."/>
            <person name="Bonometti L."/>
            <person name="Westerberg I."/>
            <person name="Brannstrom I.O."/>
            <person name="Guillou S."/>
            <person name="Cros-Aarteil S."/>
            <person name="Calhoun S."/>
            <person name="Haridas S."/>
            <person name="Kuo A."/>
            <person name="Mondo S."/>
            <person name="Pangilinan J."/>
            <person name="Riley R."/>
            <person name="LaButti K."/>
            <person name="Andreopoulos B."/>
            <person name="Lipzen A."/>
            <person name="Chen C."/>
            <person name="Yan M."/>
            <person name="Daum C."/>
            <person name="Ng V."/>
            <person name="Clum A."/>
            <person name="Steindorff A."/>
            <person name="Ohm R.A."/>
            <person name="Martin F."/>
            <person name="Silar P."/>
            <person name="Natvig D.O."/>
            <person name="Lalanne C."/>
            <person name="Gautier V."/>
            <person name="Ament-Velasquez S.L."/>
            <person name="Kruys A."/>
            <person name="Hutchinson M.I."/>
            <person name="Powell A.J."/>
            <person name="Barry K."/>
            <person name="Miller A.N."/>
            <person name="Grigoriev I.V."/>
            <person name="Debuchy R."/>
            <person name="Gladieux P."/>
            <person name="Hiltunen Thoren M."/>
            <person name="Johannesson H."/>
        </authorList>
    </citation>
    <scope>NUCLEOTIDE SEQUENCE</scope>
    <source>
        <strain evidence="2">CBS 168.71</strain>
    </source>
</reference>
<feature type="compositionally biased region" description="Low complexity" evidence="1">
    <location>
        <begin position="87"/>
        <end position="101"/>
    </location>
</feature>
<dbReference type="RefSeq" id="XP_062655342.1">
    <property type="nucleotide sequence ID" value="XM_062806145.1"/>
</dbReference>
<sequence>MPGPDSDRPASRGNHTSPAPPSPRPSVASRASGSSLRREQERQEAPPVHPRPTSAVYSRPHTPHPPAAAPAEEPARAPSPPAPPKPTQQQQQQQQPFSPVFALLSSTSHATNRQTIHHPTVHYIFADDDPERLTAALAHHHGAAAAAYDDDNSNGSVPDRGVLLDLEPSTSGAGYEVAWASSLTADWAATSARVSRMEEGGGGGGGGAPVPGLGGNLVLKIEGVSLEPSAAATPSAASGPFGKASSTSEAEMQSSGGSVGRGRPAAAPEEYADLLQDFEKRMVTLRKVVEAGAARQRALGGAGGGQLPAGIPRDVVPAGSRPQTGGDGAQS</sequence>